<dbReference type="GO" id="GO:0042597">
    <property type="term" value="C:periplasmic space"/>
    <property type="evidence" value="ECO:0007669"/>
    <property type="project" value="UniProtKB-SubCell"/>
</dbReference>
<comment type="subcellular location">
    <subcellularLocation>
        <location evidence="4">Periplasm</location>
    </subcellularLocation>
    <subcellularLocation>
        <location evidence="4">Secreted</location>
    </subcellularLocation>
</comment>
<keyword evidence="4" id="KW-0592">Phosphate transport</keyword>
<comment type="function">
    <text evidence="4">Involved in the system for phosphate transport across the cytoplasmic membrane.</text>
</comment>
<dbReference type="CDD" id="cd13654">
    <property type="entry name" value="PBP2_phosphate_like_2"/>
    <property type="match status" value="1"/>
</dbReference>
<comment type="similarity">
    <text evidence="1 4">Belongs to the PstS family.</text>
</comment>
<sequence length="324" mass="35976">MKRAMAGGICFAMLLGLGPAASSWAQETVRADGSSTVYPITQEAERRYAHNAGVEVDVQYSGTTGGFRRFCAGETQINDASRPINREELKACAESDVEFVELPIALDALSVVVHSDNDWAEEITIEELRRLWEPAAEDSVMTWQQVRPEWPDRPIRLFGRGQDSGTYDFFTSVIVGETRASRHDYVASENEEALVEGIMLDREALGFFGVGAYFRHWENLQDLAIDAGDGPVHPSLNAVREGRYPLARPLFLYVNAGALRNDPQLQAFLEAYLDGLSNWVHFTGYMPLPEAAYDDAKKRLASMTTGSRFAGELQVGTDINNWGK</sequence>
<evidence type="ECO:0000259" key="5">
    <source>
        <dbReference type="Pfam" id="PF12849"/>
    </source>
</evidence>
<dbReference type="SUPFAM" id="SSF53850">
    <property type="entry name" value="Periplasmic binding protein-like II"/>
    <property type="match status" value="1"/>
</dbReference>
<dbReference type="OrthoDB" id="9765713at2"/>
<dbReference type="Pfam" id="PF12849">
    <property type="entry name" value="PBP_like_2"/>
    <property type="match status" value="1"/>
</dbReference>
<dbReference type="NCBIfam" id="TIGR02136">
    <property type="entry name" value="ptsS_2"/>
    <property type="match status" value="1"/>
</dbReference>
<reference evidence="6 7" key="1">
    <citation type="submission" date="2019-08" db="EMBL/GenBank/DDBJ databases">
        <title>Draft Genome Sequence of Halomonas eurihalina Isolated from Preserved Hide-surface.</title>
        <authorList>
            <person name="Hussain S.A."/>
            <person name="Xu A."/>
            <person name="Sarker M."/>
            <person name="Sommers C."/>
        </authorList>
    </citation>
    <scope>NUCLEOTIDE SEQUENCE [LARGE SCALE GENOMIC DNA]</scope>
    <source>
        <strain evidence="6 7">MS1</strain>
    </source>
</reference>
<evidence type="ECO:0000256" key="4">
    <source>
        <dbReference type="RuleBase" id="RU367119"/>
    </source>
</evidence>
<keyword evidence="4" id="KW-0574">Periplasm</keyword>
<dbReference type="Proteomes" id="UP000324260">
    <property type="component" value="Unassembled WGS sequence"/>
</dbReference>
<dbReference type="GO" id="GO:0005576">
    <property type="term" value="C:extracellular region"/>
    <property type="evidence" value="ECO:0007669"/>
    <property type="project" value="UniProtKB-SubCell"/>
</dbReference>
<dbReference type="EMBL" id="VTPU01000009">
    <property type="protein sequence ID" value="TZG39138.1"/>
    <property type="molecule type" value="Genomic_DNA"/>
</dbReference>
<protein>
    <recommendedName>
        <fullName evidence="4">Phosphate-binding protein</fullName>
    </recommendedName>
</protein>
<keyword evidence="7" id="KW-1185">Reference proteome</keyword>
<gene>
    <name evidence="6" type="ORF">FZZ93_10460</name>
</gene>
<dbReference type="GO" id="GO:0007155">
    <property type="term" value="P:cell adhesion"/>
    <property type="evidence" value="ECO:0007669"/>
    <property type="project" value="UniProtKB-UniRule"/>
</dbReference>
<evidence type="ECO:0000256" key="1">
    <source>
        <dbReference type="ARBA" id="ARBA00008725"/>
    </source>
</evidence>
<dbReference type="InterPro" id="IPR024370">
    <property type="entry name" value="PBP_domain"/>
</dbReference>
<dbReference type="RefSeq" id="WP_149322273.1">
    <property type="nucleotide sequence ID" value="NZ_JARWAH010000003.1"/>
</dbReference>
<feature type="domain" description="PBP" evidence="5">
    <location>
        <begin position="20"/>
        <end position="270"/>
    </location>
</feature>
<dbReference type="GO" id="GO:0006817">
    <property type="term" value="P:phosphate ion transport"/>
    <property type="evidence" value="ECO:0007669"/>
    <property type="project" value="UniProtKB-UniRule"/>
</dbReference>
<organism evidence="6 7">
    <name type="scientific">Halomonas eurihalina</name>
    <dbReference type="NCBI Taxonomy" id="42566"/>
    <lineage>
        <taxon>Bacteria</taxon>
        <taxon>Pseudomonadati</taxon>
        <taxon>Pseudomonadota</taxon>
        <taxon>Gammaproteobacteria</taxon>
        <taxon>Oceanospirillales</taxon>
        <taxon>Halomonadaceae</taxon>
        <taxon>Halomonas</taxon>
    </lineage>
</organism>
<keyword evidence="2 4" id="KW-0813">Transport</keyword>
<evidence type="ECO:0000313" key="7">
    <source>
        <dbReference type="Proteomes" id="UP000324260"/>
    </source>
</evidence>
<dbReference type="GO" id="GO:0042301">
    <property type="term" value="F:phosphate ion binding"/>
    <property type="evidence" value="ECO:0007669"/>
    <property type="project" value="UniProtKB-UniRule"/>
</dbReference>
<dbReference type="PANTHER" id="PTHR30570">
    <property type="entry name" value="PERIPLASMIC PHOSPHATE BINDING COMPONENT OF PHOSPHATE ABC TRANSPORTER"/>
    <property type="match status" value="1"/>
</dbReference>
<dbReference type="PANTHER" id="PTHR30570:SF1">
    <property type="entry name" value="PHOSPHATE-BINDING PROTEIN PSTS"/>
    <property type="match status" value="1"/>
</dbReference>
<accession>A0A5D9D4J0</accession>
<comment type="caution">
    <text evidence="6">The sequence shown here is derived from an EMBL/GenBank/DDBJ whole genome shotgun (WGS) entry which is preliminary data.</text>
</comment>
<dbReference type="Gene3D" id="3.40.190.10">
    <property type="entry name" value="Periplasmic binding protein-like II"/>
    <property type="match status" value="2"/>
</dbReference>
<dbReference type="AlphaFoldDB" id="A0A5D9D4J0"/>
<feature type="chain" id="PRO_5027153920" description="Phosphate-binding protein" evidence="4">
    <location>
        <begin position="26"/>
        <end position="324"/>
    </location>
</feature>
<evidence type="ECO:0000256" key="3">
    <source>
        <dbReference type="ARBA" id="ARBA00022729"/>
    </source>
</evidence>
<keyword evidence="3 4" id="KW-0732">Signal</keyword>
<keyword evidence="4" id="KW-0964">Secreted</keyword>
<proteinExistence type="inferred from homology"/>
<dbReference type="InterPro" id="IPR050811">
    <property type="entry name" value="Phosphate_ABC_transporter"/>
</dbReference>
<feature type="signal peptide" evidence="4">
    <location>
        <begin position="1"/>
        <end position="25"/>
    </location>
</feature>
<dbReference type="InterPro" id="IPR011862">
    <property type="entry name" value="Phos-bd"/>
</dbReference>
<name>A0A5D9D4J0_HALER</name>
<evidence type="ECO:0000313" key="6">
    <source>
        <dbReference type="EMBL" id="TZG39138.1"/>
    </source>
</evidence>
<evidence type="ECO:0000256" key="2">
    <source>
        <dbReference type="ARBA" id="ARBA00022448"/>
    </source>
</evidence>